<dbReference type="GO" id="GO:0035725">
    <property type="term" value="P:sodium ion transmembrane transport"/>
    <property type="evidence" value="ECO:0007669"/>
    <property type="project" value="TreeGrafter"/>
</dbReference>
<feature type="transmembrane region" description="Helical" evidence="7">
    <location>
        <begin position="177"/>
        <end position="200"/>
    </location>
</feature>
<evidence type="ECO:0000256" key="4">
    <source>
        <dbReference type="ARBA" id="ARBA00022989"/>
    </source>
</evidence>
<dbReference type="PANTHER" id="PTHR11616:SF182">
    <property type="entry name" value="TRANSPORTER"/>
    <property type="match status" value="1"/>
</dbReference>
<dbReference type="AlphaFoldDB" id="A0A9W9YVP0"/>
<evidence type="ECO:0000313" key="8">
    <source>
        <dbReference type="EMBL" id="KAJ7370225.1"/>
    </source>
</evidence>
<comment type="caution">
    <text evidence="8">The sequence shown here is derived from an EMBL/GenBank/DDBJ whole genome shotgun (WGS) entry which is preliminary data.</text>
</comment>
<evidence type="ECO:0000256" key="3">
    <source>
        <dbReference type="ARBA" id="ARBA00022692"/>
    </source>
</evidence>
<dbReference type="EMBL" id="MU826870">
    <property type="protein sequence ID" value="KAJ7370225.1"/>
    <property type="molecule type" value="Genomic_DNA"/>
</dbReference>
<keyword evidence="6" id="KW-0915">Sodium</keyword>
<dbReference type="PROSITE" id="PS50267">
    <property type="entry name" value="NA_NEUROTRAN_SYMP_3"/>
    <property type="match status" value="1"/>
</dbReference>
<feature type="binding site" evidence="6">
    <location>
        <position position="189"/>
    </location>
    <ligand>
        <name>Na(+)</name>
        <dbReference type="ChEBI" id="CHEBI:29101"/>
        <label>1</label>
    </ligand>
</feature>
<comment type="subcellular location">
    <subcellularLocation>
        <location evidence="1">Membrane</location>
        <topology evidence="1">Multi-pass membrane protein</topology>
    </subcellularLocation>
</comment>
<name>A0A9W9YVP0_9CNID</name>
<dbReference type="Pfam" id="PF00209">
    <property type="entry name" value="SNF"/>
    <property type="match status" value="1"/>
</dbReference>
<dbReference type="GO" id="GO:0005886">
    <property type="term" value="C:plasma membrane"/>
    <property type="evidence" value="ECO:0007669"/>
    <property type="project" value="TreeGrafter"/>
</dbReference>
<feature type="transmembrane region" description="Helical" evidence="7">
    <location>
        <begin position="212"/>
        <end position="233"/>
    </location>
</feature>
<dbReference type="InterPro" id="IPR000175">
    <property type="entry name" value="Na/ntran_symport"/>
</dbReference>
<evidence type="ECO:0000256" key="5">
    <source>
        <dbReference type="ARBA" id="ARBA00023136"/>
    </source>
</evidence>
<evidence type="ECO:0000313" key="9">
    <source>
        <dbReference type="Proteomes" id="UP001163046"/>
    </source>
</evidence>
<evidence type="ECO:0000256" key="2">
    <source>
        <dbReference type="ARBA" id="ARBA00022448"/>
    </source>
</evidence>
<feature type="transmembrane region" description="Helical" evidence="7">
    <location>
        <begin position="81"/>
        <end position="101"/>
    </location>
</feature>
<keyword evidence="5 7" id="KW-0472">Membrane</keyword>
<dbReference type="PRINTS" id="PR00176">
    <property type="entry name" value="NANEUSMPORT"/>
</dbReference>
<dbReference type="SUPFAM" id="SSF161070">
    <property type="entry name" value="SNF-like"/>
    <property type="match status" value="1"/>
</dbReference>
<keyword evidence="9" id="KW-1185">Reference proteome</keyword>
<evidence type="ECO:0000256" key="6">
    <source>
        <dbReference type="PIRSR" id="PIRSR600175-1"/>
    </source>
</evidence>
<dbReference type="GO" id="GO:0046872">
    <property type="term" value="F:metal ion binding"/>
    <property type="evidence" value="ECO:0007669"/>
    <property type="project" value="UniProtKB-KW"/>
</dbReference>
<sequence length="263" mass="29952">MKNWLDVWCSHGHTLFFVRSEESNRVERLCISLRHFRSHSDHLVLPRSYLRRSRKWRQSLFNPDWKLLANANIWKDAATQVFYTLSLGFGALIAVASYMPLHNKVLRDAYTVVFINCGASLFAGILVLSILGYRELHATDVSATELGTIDNQQVGSGPGLAFMTFSDAILLMDVLPLWAILFFFMLILLGIDMILFLVSGPGFYVFQMLDDYSVTIPLLVIGLFQCIGVAWVYGNDRFADDIEFMTGKQPGVEFTKYDKKPRM</sequence>
<dbReference type="OrthoDB" id="6581954at2759"/>
<reference evidence="8" key="1">
    <citation type="submission" date="2023-01" db="EMBL/GenBank/DDBJ databases">
        <title>Genome assembly of the deep-sea coral Lophelia pertusa.</title>
        <authorList>
            <person name="Herrera S."/>
            <person name="Cordes E."/>
        </authorList>
    </citation>
    <scope>NUCLEOTIDE SEQUENCE</scope>
    <source>
        <strain evidence="8">USNM1676648</strain>
        <tissue evidence="8">Polyp</tissue>
    </source>
</reference>
<keyword evidence="3 7" id="KW-0812">Transmembrane</keyword>
<feature type="transmembrane region" description="Helical" evidence="7">
    <location>
        <begin position="113"/>
        <end position="133"/>
    </location>
</feature>
<dbReference type="PANTHER" id="PTHR11616">
    <property type="entry name" value="SODIUM/CHLORIDE DEPENDENT TRANSPORTER"/>
    <property type="match status" value="1"/>
</dbReference>
<accession>A0A9W9YVP0</accession>
<dbReference type="GO" id="GO:0006865">
    <property type="term" value="P:amino acid transport"/>
    <property type="evidence" value="ECO:0007669"/>
    <property type="project" value="TreeGrafter"/>
</dbReference>
<keyword evidence="6" id="KW-0479">Metal-binding</keyword>
<dbReference type="Proteomes" id="UP001163046">
    <property type="component" value="Unassembled WGS sequence"/>
</dbReference>
<organism evidence="8 9">
    <name type="scientific">Desmophyllum pertusum</name>
    <dbReference type="NCBI Taxonomy" id="174260"/>
    <lineage>
        <taxon>Eukaryota</taxon>
        <taxon>Metazoa</taxon>
        <taxon>Cnidaria</taxon>
        <taxon>Anthozoa</taxon>
        <taxon>Hexacorallia</taxon>
        <taxon>Scleractinia</taxon>
        <taxon>Caryophylliina</taxon>
        <taxon>Caryophylliidae</taxon>
        <taxon>Desmophyllum</taxon>
    </lineage>
</organism>
<keyword evidence="4 7" id="KW-1133">Transmembrane helix</keyword>
<protein>
    <submittedName>
        <fullName evidence="8">Uncharacterized protein</fullName>
    </submittedName>
</protein>
<evidence type="ECO:0000256" key="1">
    <source>
        <dbReference type="ARBA" id="ARBA00004141"/>
    </source>
</evidence>
<dbReference type="InterPro" id="IPR037272">
    <property type="entry name" value="SNS_sf"/>
</dbReference>
<proteinExistence type="predicted"/>
<evidence type="ECO:0000256" key="7">
    <source>
        <dbReference type="SAM" id="Phobius"/>
    </source>
</evidence>
<feature type="binding site" evidence="6">
    <location>
        <position position="116"/>
    </location>
    <ligand>
        <name>Na(+)</name>
        <dbReference type="ChEBI" id="CHEBI:29101"/>
        <label>1</label>
    </ligand>
</feature>
<gene>
    <name evidence="8" type="ORF">OS493_033570</name>
</gene>
<feature type="binding site" evidence="6">
    <location>
        <position position="192"/>
    </location>
    <ligand>
        <name>Na(+)</name>
        <dbReference type="ChEBI" id="CHEBI:29101"/>
        <label>1</label>
    </ligand>
</feature>
<keyword evidence="2" id="KW-0813">Transport</keyword>